<feature type="transmembrane region" description="Helical" evidence="7">
    <location>
        <begin position="70"/>
        <end position="91"/>
    </location>
</feature>
<evidence type="ECO:0000256" key="6">
    <source>
        <dbReference type="ARBA" id="ARBA00023136"/>
    </source>
</evidence>
<dbReference type="GO" id="GO:0055085">
    <property type="term" value="P:transmembrane transport"/>
    <property type="evidence" value="ECO:0007669"/>
    <property type="project" value="InterPro"/>
</dbReference>
<comment type="subcellular location">
    <subcellularLocation>
        <location evidence="1">Membrane</location>
        <topology evidence="1">Multi-pass membrane protein</topology>
    </subcellularLocation>
</comment>
<dbReference type="AlphaFoldDB" id="A0A8J6AS28"/>
<dbReference type="Pfam" id="PF03547">
    <property type="entry name" value="Mem_trans"/>
    <property type="match status" value="1"/>
</dbReference>
<feature type="transmembrane region" description="Helical" evidence="7">
    <location>
        <begin position="340"/>
        <end position="356"/>
    </location>
</feature>
<evidence type="ECO:0000256" key="2">
    <source>
        <dbReference type="ARBA" id="ARBA00022448"/>
    </source>
</evidence>
<feature type="transmembrane region" description="Helical" evidence="7">
    <location>
        <begin position="368"/>
        <end position="390"/>
    </location>
</feature>
<keyword evidence="3" id="KW-1003">Cell membrane</keyword>
<proteinExistence type="predicted"/>
<keyword evidence="2" id="KW-0813">Transport</keyword>
<keyword evidence="9" id="KW-1185">Reference proteome</keyword>
<dbReference type="PANTHER" id="PTHR36838:SF3">
    <property type="entry name" value="TRANSPORTER AUXIN EFFLUX CARRIER EC FAMILY"/>
    <property type="match status" value="1"/>
</dbReference>
<comment type="caution">
    <text evidence="8">The sequence shown here is derived from an EMBL/GenBank/DDBJ whole genome shotgun (WGS) entry which is preliminary data.</text>
</comment>
<feature type="transmembrane region" description="Helical" evidence="7">
    <location>
        <begin position="135"/>
        <end position="156"/>
    </location>
</feature>
<accession>A0A8J6AS28</accession>
<organism evidence="8 9">
    <name type="scientific">Carpediemonas membranifera</name>
    <dbReference type="NCBI Taxonomy" id="201153"/>
    <lineage>
        <taxon>Eukaryota</taxon>
        <taxon>Metamonada</taxon>
        <taxon>Carpediemonas-like organisms</taxon>
        <taxon>Carpediemonas</taxon>
    </lineage>
</organism>
<keyword evidence="4 7" id="KW-0812">Transmembrane</keyword>
<evidence type="ECO:0000313" key="8">
    <source>
        <dbReference type="EMBL" id="KAG9392623.1"/>
    </source>
</evidence>
<gene>
    <name evidence="8" type="ORF">J8273_6091</name>
</gene>
<protein>
    <submittedName>
        <fullName evidence="8">Auxin efflux carrier</fullName>
    </submittedName>
</protein>
<dbReference type="GO" id="GO:0016020">
    <property type="term" value="C:membrane"/>
    <property type="evidence" value="ECO:0007669"/>
    <property type="project" value="UniProtKB-SubCell"/>
</dbReference>
<dbReference type="EMBL" id="JAHDYR010000036">
    <property type="protein sequence ID" value="KAG9392623.1"/>
    <property type="molecule type" value="Genomic_DNA"/>
</dbReference>
<evidence type="ECO:0000256" key="3">
    <source>
        <dbReference type="ARBA" id="ARBA00022475"/>
    </source>
</evidence>
<keyword evidence="5 7" id="KW-1133">Transmembrane helix</keyword>
<evidence type="ECO:0000256" key="7">
    <source>
        <dbReference type="SAM" id="Phobius"/>
    </source>
</evidence>
<dbReference type="PANTHER" id="PTHR36838">
    <property type="entry name" value="AUXIN EFFLUX CARRIER FAMILY PROTEIN"/>
    <property type="match status" value="1"/>
</dbReference>
<dbReference type="OrthoDB" id="10670815at2759"/>
<sequence length="399" mass="43600">MEYEEIILSCILADGFDRLIKILAAASKALVTDWTPASFNEEELQGWWIRWTPSQTVPVTTRCMALTAELILRILEVELYIFTFLGIGFAYRRITGTFDNRMVFGVNSFATRAAAPLLLLKLMAETDFYTLDKRLLLVFVVFRLANIAALLPVLWAAKSLSIPAFFMGYTCMTWGNTIALGIPVVDSLLGSEYIYINAISSTVDRAITLPVLWALCEYYKARQELGAGSKTPKETARLLTRTVRKVVANPMFLCVIAGILLSLAGISLPSVLVDVGTTMGKSLTATGLFALGATFDFKLLFPSRSDAAKILSLLFLRHILSFLTMSLVMMVLGIPRTRDAVAVIVVATLPLARTVFGMSQEFGLGAGLMASVSLVGLAGYLPLLFIQAPLAEIIWNPAG</sequence>
<dbReference type="InterPro" id="IPR004776">
    <property type="entry name" value="Mem_transp_PIN-like"/>
</dbReference>
<evidence type="ECO:0000256" key="4">
    <source>
        <dbReference type="ARBA" id="ARBA00022692"/>
    </source>
</evidence>
<reference evidence="8" key="1">
    <citation type="submission" date="2021-05" db="EMBL/GenBank/DDBJ databases">
        <title>A free-living protist that lacks canonical eukaryotic 1 DNA replication and segregation systems.</title>
        <authorList>
            <person name="Salas-Leiva D.E."/>
            <person name="Tromer E.C."/>
            <person name="Curtis B.A."/>
            <person name="Jerlstrom-Hultqvist J."/>
            <person name="Kolisko M."/>
            <person name="Yi Z."/>
            <person name="Salas-Leiva J.S."/>
            <person name="Gallot-Lavallee L."/>
            <person name="Kops G.J.P.L."/>
            <person name="Archibald J.M."/>
            <person name="Simpson A.G.B."/>
            <person name="Roger A.J."/>
        </authorList>
    </citation>
    <scope>NUCLEOTIDE SEQUENCE</scope>
    <source>
        <strain evidence="8">BICM</strain>
    </source>
</reference>
<feature type="transmembrane region" description="Helical" evidence="7">
    <location>
        <begin position="246"/>
        <end position="271"/>
    </location>
</feature>
<feature type="transmembrane region" description="Helical" evidence="7">
    <location>
        <begin position="283"/>
        <end position="301"/>
    </location>
</feature>
<evidence type="ECO:0000313" key="9">
    <source>
        <dbReference type="Proteomes" id="UP000717585"/>
    </source>
</evidence>
<evidence type="ECO:0000256" key="5">
    <source>
        <dbReference type="ARBA" id="ARBA00022989"/>
    </source>
</evidence>
<feature type="transmembrane region" description="Helical" evidence="7">
    <location>
        <begin position="103"/>
        <end position="123"/>
    </location>
</feature>
<name>A0A8J6AS28_9EUKA</name>
<keyword evidence="6 7" id="KW-0472">Membrane</keyword>
<evidence type="ECO:0000256" key="1">
    <source>
        <dbReference type="ARBA" id="ARBA00004141"/>
    </source>
</evidence>
<dbReference type="Proteomes" id="UP000717585">
    <property type="component" value="Unassembled WGS sequence"/>
</dbReference>
<feature type="transmembrane region" description="Helical" evidence="7">
    <location>
        <begin position="313"/>
        <end position="334"/>
    </location>
</feature>